<accession>A0A0R0D4D3</accession>
<dbReference type="PANTHER" id="PTHR30469">
    <property type="entry name" value="MULTIDRUG RESISTANCE PROTEIN MDTA"/>
    <property type="match status" value="1"/>
</dbReference>
<dbReference type="SUPFAM" id="SSF111369">
    <property type="entry name" value="HlyD-like secretion proteins"/>
    <property type="match status" value="1"/>
</dbReference>
<dbReference type="GO" id="GO:0015562">
    <property type="term" value="F:efflux transmembrane transporter activity"/>
    <property type="evidence" value="ECO:0007669"/>
    <property type="project" value="TreeGrafter"/>
</dbReference>
<dbReference type="PANTHER" id="PTHR30469:SF15">
    <property type="entry name" value="HLYD FAMILY OF SECRETION PROTEINS"/>
    <property type="match status" value="1"/>
</dbReference>
<dbReference type="AlphaFoldDB" id="A0A0R0D4D3"/>
<dbReference type="PATRIC" id="fig|517011.3.peg.3502"/>
<comment type="caution">
    <text evidence="3">The sequence shown here is derived from an EMBL/GenBank/DDBJ whole genome shotgun (WGS) entry which is preliminary data.</text>
</comment>
<dbReference type="GO" id="GO:1990281">
    <property type="term" value="C:efflux pump complex"/>
    <property type="evidence" value="ECO:0007669"/>
    <property type="project" value="TreeGrafter"/>
</dbReference>
<evidence type="ECO:0000256" key="1">
    <source>
        <dbReference type="ARBA" id="ARBA00009477"/>
    </source>
</evidence>
<protein>
    <recommendedName>
        <fullName evidence="2">Multidrug resistance protein MdtA-like barrel-sandwich hybrid domain-containing protein</fullName>
    </recommendedName>
</protein>
<dbReference type="InterPro" id="IPR006143">
    <property type="entry name" value="RND_pump_MFP"/>
</dbReference>
<sequence length="297" mass="31988">MNRRLLTGGVVAMVLAGSMVAALWGGRKPVEVQYEIAENRTLRASVLGSGTFDFRDTAALSPEVIGLVRRVLVKEGDHVQSGQLVMVLDQETQKAEVQQRESMVRQQALDIEQQAELLDIRQTQERRSTELVAKRLVDQASHDQVRHEVALARLRLKASREQLTQSMAALVQVRESLAKTLIRAPISGVVTSIALKVGETAVPSSTGIAGSSLMTIADIGTMAATIKVDEMDVSRIKQGQQAQVFAGSDSSRMLSGRVQEIALAPTRAGVTAAAHTSAATRSRLPWMGTPMPTFAPG</sequence>
<name>A0A0R0D4D3_9GAMM</name>
<comment type="similarity">
    <text evidence="1">Belongs to the membrane fusion protein (MFP) (TC 8.A.1) family.</text>
</comment>
<evidence type="ECO:0000259" key="2">
    <source>
        <dbReference type="Pfam" id="PF25917"/>
    </source>
</evidence>
<dbReference type="Proteomes" id="UP000051386">
    <property type="component" value="Unassembled WGS sequence"/>
</dbReference>
<dbReference type="RefSeq" id="WP_057507329.1">
    <property type="nucleotide sequence ID" value="NZ_LDJK01000009.1"/>
</dbReference>
<proteinExistence type="inferred from homology"/>
<dbReference type="Gene3D" id="2.40.30.170">
    <property type="match status" value="1"/>
</dbReference>
<dbReference type="Gene3D" id="2.40.50.100">
    <property type="match status" value="1"/>
</dbReference>
<dbReference type="Gene3D" id="1.10.287.470">
    <property type="entry name" value="Helix hairpin bin"/>
    <property type="match status" value="1"/>
</dbReference>
<reference evidence="3 4" key="1">
    <citation type="submission" date="2015-05" db="EMBL/GenBank/DDBJ databases">
        <title>Genome sequencing and analysis of members of genus Stenotrophomonas.</title>
        <authorList>
            <person name="Patil P.P."/>
            <person name="Midha S."/>
            <person name="Patil P.B."/>
        </authorList>
    </citation>
    <scope>NUCLEOTIDE SEQUENCE [LARGE SCALE GENOMIC DNA]</scope>
    <source>
        <strain evidence="3 4">DSM 21508</strain>
    </source>
</reference>
<gene>
    <name evidence="3" type="ORF">ABB28_03735</name>
</gene>
<dbReference type="Pfam" id="PF25917">
    <property type="entry name" value="BSH_RND"/>
    <property type="match status" value="1"/>
</dbReference>
<evidence type="ECO:0000313" key="4">
    <source>
        <dbReference type="Proteomes" id="UP000051386"/>
    </source>
</evidence>
<feature type="domain" description="Multidrug resistance protein MdtA-like barrel-sandwich hybrid" evidence="2">
    <location>
        <begin position="57"/>
        <end position="201"/>
    </location>
</feature>
<dbReference type="NCBIfam" id="TIGR01730">
    <property type="entry name" value="RND_mfp"/>
    <property type="match status" value="1"/>
</dbReference>
<keyword evidence="4" id="KW-1185">Reference proteome</keyword>
<evidence type="ECO:0000313" key="3">
    <source>
        <dbReference type="EMBL" id="KRG76363.1"/>
    </source>
</evidence>
<organism evidence="3 4">
    <name type="scientific">Stenotrophomonas chelatiphaga</name>
    <dbReference type="NCBI Taxonomy" id="517011"/>
    <lineage>
        <taxon>Bacteria</taxon>
        <taxon>Pseudomonadati</taxon>
        <taxon>Pseudomonadota</taxon>
        <taxon>Gammaproteobacteria</taxon>
        <taxon>Lysobacterales</taxon>
        <taxon>Lysobacteraceae</taxon>
        <taxon>Stenotrophomonas</taxon>
    </lineage>
</organism>
<dbReference type="InterPro" id="IPR058625">
    <property type="entry name" value="MdtA-like_BSH"/>
</dbReference>
<dbReference type="EMBL" id="LDJK01000009">
    <property type="protein sequence ID" value="KRG76363.1"/>
    <property type="molecule type" value="Genomic_DNA"/>
</dbReference>